<proteinExistence type="predicted"/>
<name>A0AAV4ZX86_9HYPH</name>
<evidence type="ECO:0000313" key="1">
    <source>
        <dbReference type="EMBL" id="GJD92738.1"/>
    </source>
</evidence>
<dbReference type="AlphaFoldDB" id="A0AAV4ZX86"/>
<comment type="caution">
    <text evidence="1">The sequence shown here is derived from an EMBL/GenBank/DDBJ whole genome shotgun (WGS) entry which is preliminary data.</text>
</comment>
<organism evidence="1 2">
    <name type="scientific">Methylobacterium hispanicum</name>
    <dbReference type="NCBI Taxonomy" id="270350"/>
    <lineage>
        <taxon>Bacteria</taxon>
        <taxon>Pseudomonadati</taxon>
        <taxon>Pseudomonadota</taxon>
        <taxon>Alphaproteobacteria</taxon>
        <taxon>Hyphomicrobiales</taxon>
        <taxon>Methylobacteriaceae</taxon>
        <taxon>Methylobacterium</taxon>
    </lineage>
</organism>
<keyword evidence="2" id="KW-1185">Reference proteome</keyword>
<gene>
    <name evidence="1" type="ORF">BHAOGJBA_6295</name>
</gene>
<evidence type="ECO:0000313" key="2">
    <source>
        <dbReference type="Proteomes" id="UP001055247"/>
    </source>
</evidence>
<reference evidence="1" key="1">
    <citation type="journal article" date="2016" name="Front. Microbiol.">
        <title>Genome Sequence of the Piezophilic, Mesophilic Sulfate-Reducing Bacterium Desulfovibrio indicus J2T.</title>
        <authorList>
            <person name="Cao J."/>
            <person name="Maignien L."/>
            <person name="Shao Z."/>
            <person name="Alain K."/>
            <person name="Jebbar M."/>
        </authorList>
    </citation>
    <scope>NUCLEOTIDE SEQUENCE</scope>
    <source>
        <strain evidence="1">DSM 16372</strain>
    </source>
</reference>
<dbReference type="Proteomes" id="UP001055247">
    <property type="component" value="Unassembled WGS sequence"/>
</dbReference>
<sequence length="36" mass="4296">MNRHNLLRLPVTQLIAGETRHKPLWQLDAKKVQYAR</sequence>
<reference evidence="1" key="2">
    <citation type="submission" date="2021-08" db="EMBL/GenBank/DDBJ databases">
        <authorList>
            <person name="Tani A."/>
            <person name="Ola A."/>
            <person name="Ogura Y."/>
            <person name="Katsura K."/>
            <person name="Hayashi T."/>
        </authorList>
    </citation>
    <scope>NUCLEOTIDE SEQUENCE</scope>
    <source>
        <strain evidence="1">DSM 16372</strain>
    </source>
</reference>
<accession>A0AAV4ZX86</accession>
<protein>
    <submittedName>
        <fullName evidence="1">Uncharacterized protein</fullName>
    </submittedName>
</protein>
<dbReference type="EMBL" id="BPQO01000060">
    <property type="protein sequence ID" value="GJD92738.1"/>
    <property type="molecule type" value="Genomic_DNA"/>
</dbReference>